<evidence type="ECO:0000313" key="2">
    <source>
        <dbReference type="EMBL" id="XBH06351.1"/>
    </source>
</evidence>
<dbReference type="InterPro" id="IPR038595">
    <property type="entry name" value="LOR_sf"/>
</dbReference>
<dbReference type="InterPro" id="IPR007612">
    <property type="entry name" value="LOR"/>
</dbReference>
<dbReference type="InterPro" id="IPR025659">
    <property type="entry name" value="Tubby-like_C"/>
</dbReference>
<dbReference type="SUPFAM" id="SSF54518">
    <property type="entry name" value="Tubby C-terminal domain-like"/>
    <property type="match status" value="1"/>
</dbReference>
<comment type="similarity">
    <text evidence="1">Belongs to the LOR family.</text>
</comment>
<protein>
    <submittedName>
        <fullName evidence="2">LURP-one-related family protein</fullName>
    </submittedName>
</protein>
<organism evidence="2">
    <name type="scientific">Singulisphaera sp. Ch08</name>
    <dbReference type="NCBI Taxonomy" id="3120278"/>
    <lineage>
        <taxon>Bacteria</taxon>
        <taxon>Pseudomonadati</taxon>
        <taxon>Planctomycetota</taxon>
        <taxon>Planctomycetia</taxon>
        <taxon>Isosphaerales</taxon>
        <taxon>Isosphaeraceae</taxon>
        <taxon>Singulisphaera</taxon>
    </lineage>
</organism>
<reference evidence="2" key="1">
    <citation type="submission" date="2024-05" db="EMBL/GenBank/DDBJ databases">
        <title>Planctomycetes of the genus Singulisphaera possess chitinolytic capabilities.</title>
        <authorList>
            <person name="Ivanova A."/>
        </authorList>
    </citation>
    <scope>NUCLEOTIDE SEQUENCE</scope>
    <source>
        <strain evidence="2">Ch08T</strain>
    </source>
</reference>
<dbReference type="AlphaFoldDB" id="A0AAU7CM94"/>
<accession>A0AAU7CM94</accession>
<dbReference type="EMBL" id="CP155447">
    <property type="protein sequence ID" value="XBH06351.1"/>
    <property type="molecule type" value="Genomic_DNA"/>
</dbReference>
<gene>
    <name evidence="2" type="ORF">V5E97_10030</name>
</gene>
<sequence length="163" mass="18415">MRYVMRQKLFSWGDDFIIRDSDGNDLFYVDGKAFTIRETLSFQDRDGNDLALIQQRLLAWGPTYEIHSQGQLRAVVKKAIMTLFECKFSIDVPGPDDLEAKGDFLDHEYTFSRGGQPVATVSKAWLSLTDTYGVEVLDEEDDILILAATVVIDLACHSDGKRT</sequence>
<evidence type="ECO:0000256" key="1">
    <source>
        <dbReference type="ARBA" id="ARBA00005437"/>
    </source>
</evidence>
<proteinExistence type="inferred from homology"/>
<dbReference type="Gene3D" id="2.40.160.200">
    <property type="entry name" value="LURP1-related"/>
    <property type="match status" value="1"/>
</dbReference>
<dbReference type="RefSeq" id="WP_406699202.1">
    <property type="nucleotide sequence ID" value="NZ_CP155447.1"/>
</dbReference>
<name>A0AAU7CM94_9BACT</name>
<dbReference type="Pfam" id="PF04525">
    <property type="entry name" value="LOR"/>
    <property type="match status" value="1"/>
</dbReference>